<proteinExistence type="predicted"/>
<comment type="caution">
    <text evidence="1">The sequence shown here is derived from an EMBL/GenBank/DDBJ whole genome shotgun (WGS) entry which is preliminary data.</text>
</comment>
<sequence length="81" mass="9015">MAMKLNGNEANLQKKLERIPSEVLSQTTPIVSELAVAMQFQTHHVAKRVQFSIGGKKFRAAKRKVTAESVMLPTLVLPEQL</sequence>
<dbReference type="EMBL" id="SJPJ01000001">
    <property type="protein sequence ID" value="TWT84972.1"/>
    <property type="molecule type" value="Genomic_DNA"/>
</dbReference>
<reference evidence="1 2" key="1">
    <citation type="submission" date="2019-02" db="EMBL/GenBank/DDBJ databases">
        <title>Deep-cultivation of Planctomycetes and their phenomic and genomic characterization uncovers novel biology.</title>
        <authorList>
            <person name="Wiegand S."/>
            <person name="Jogler M."/>
            <person name="Boedeker C."/>
            <person name="Pinto D."/>
            <person name="Vollmers J."/>
            <person name="Rivas-Marin E."/>
            <person name="Kohn T."/>
            <person name="Peeters S.H."/>
            <person name="Heuer A."/>
            <person name="Rast P."/>
            <person name="Oberbeckmann S."/>
            <person name="Bunk B."/>
            <person name="Jeske O."/>
            <person name="Meyerdierks A."/>
            <person name="Storesund J.E."/>
            <person name="Kallscheuer N."/>
            <person name="Luecker S."/>
            <person name="Lage O.M."/>
            <person name="Pohl T."/>
            <person name="Merkel B.J."/>
            <person name="Hornburger P."/>
            <person name="Mueller R.-W."/>
            <person name="Bruemmer F."/>
            <person name="Labrenz M."/>
            <person name="Spormann A.M."/>
            <person name="Op Den Camp H."/>
            <person name="Overmann J."/>
            <person name="Amann R."/>
            <person name="Jetten M.S.M."/>
            <person name="Mascher T."/>
            <person name="Medema M.H."/>
            <person name="Devos D.P."/>
            <person name="Kaster A.-K."/>
            <person name="Ovreas L."/>
            <person name="Rohde M."/>
            <person name="Galperin M.Y."/>
            <person name="Jogler C."/>
        </authorList>
    </citation>
    <scope>NUCLEOTIDE SEQUENCE [LARGE SCALE GENOMIC DNA]</scope>
    <source>
        <strain evidence="1 2">CA13</strain>
    </source>
</reference>
<name>A0A5C5ZCC8_9BACT</name>
<gene>
    <name evidence="1" type="ORF">CA13_64540</name>
</gene>
<protein>
    <submittedName>
        <fullName evidence="1">Uncharacterized protein</fullName>
    </submittedName>
</protein>
<dbReference type="Proteomes" id="UP000315010">
    <property type="component" value="Unassembled WGS sequence"/>
</dbReference>
<evidence type="ECO:0000313" key="1">
    <source>
        <dbReference type="EMBL" id="TWT84972.1"/>
    </source>
</evidence>
<dbReference type="RefSeq" id="WP_146402917.1">
    <property type="nucleotide sequence ID" value="NZ_SJPJ01000001.1"/>
</dbReference>
<accession>A0A5C5ZCC8</accession>
<organism evidence="1 2">
    <name type="scientific">Novipirellula herctigrandis</name>
    <dbReference type="NCBI Taxonomy" id="2527986"/>
    <lineage>
        <taxon>Bacteria</taxon>
        <taxon>Pseudomonadati</taxon>
        <taxon>Planctomycetota</taxon>
        <taxon>Planctomycetia</taxon>
        <taxon>Pirellulales</taxon>
        <taxon>Pirellulaceae</taxon>
        <taxon>Novipirellula</taxon>
    </lineage>
</organism>
<evidence type="ECO:0000313" key="2">
    <source>
        <dbReference type="Proteomes" id="UP000315010"/>
    </source>
</evidence>
<keyword evidence="2" id="KW-1185">Reference proteome</keyword>
<dbReference type="AlphaFoldDB" id="A0A5C5ZCC8"/>